<accession>A0A415ER70</accession>
<name>A0A415ER70_ENTCA</name>
<evidence type="ECO:0000313" key="3">
    <source>
        <dbReference type="Proteomes" id="UP000286288"/>
    </source>
</evidence>
<protein>
    <submittedName>
        <fullName evidence="2">Uncharacterized protein</fullName>
    </submittedName>
</protein>
<dbReference type="AlphaFoldDB" id="A0A415ER70"/>
<evidence type="ECO:0000256" key="1">
    <source>
        <dbReference type="SAM" id="MobiDB-lite"/>
    </source>
</evidence>
<gene>
    <name evidence="2" type="ORF">DW084_11980</name>
</gene>
<dbReference type="Proteomes" id="UP000286288">
    <property type="component" value="Unassembled WGS sequence"/>
</dbReference>
<sequence length="66" mass="7718">MYLFVLNNCQNFVAKYYGFFRYKKGDISNSRIEKDSSKRRGNRRNIGSTFKNNGTRGKEIVLSISE</sequence>
<comment type="caution">
    <text evidence="2">The sequence shown here is derived from an EMBL/GenBank/DDBJ whole genome shotgun (WGS) entry which is preliminary data.</text>
</comment>
<reference evidence="2 3" key="1">
    <citation type="submission" date="2018-08" db="EMBL/GenBank/DDBJ databases">
        <title>A genome reference for cultivated species of the human gut microbiota.</title>
        <authorList>
            <person name="Zou Y."/>
            <person name="Xue W."/>
            <person name="Luo G."/>
        </authorList>
    </citation>
    <scope>NUCLEOTIDE SEQUENCE [LARGE SCALE GENOMIC DNA]</scope>
    <source>
        <strain evidence="2 3">AF48-16</strain>
    </source>
</reference>
<dbReference type="EMBL" id="QRMZ01000015">
    <property type="protein sequence ID" value="RHK05841.1"/>
    <property type="molecule type" value="Genomic_DNA"/>
</dbReference>
<proteinExistence type="predicted"/>
<feature type="compositionally biased region" description="Polar residues" evidence="1">
    <location>
        <begin position="45"/>
        <end position="54"/>
    </location>
</feature>
<evidence type="ECO:0000313" key="2">
    <source>
        <dbReference type="EMBL" id="RHK05841.1"/>
    </source>
</evidence>
<organism evidence="2 3">
    <name type="scientific">Enterococcus casseliflavus</name>
    <name type="common">Enterococcus flavescens</name>
    <dbReference type="NCBI Taxonomy" id="37734"/>
    <lineage>
        <taxon>Bacteria</taxon>
        <taxon>Bacillati</taxon>
        <taxon>Bacillota</taxon>
        <taxon>Bacilli</taxon>
        <taxon>Lactobacillales</taxon>
        <taxon>Enterococcaceae</taxon>
        <taxon>Enterococcus</taxon>
    </lineage>
</organism>
<feature type="region of interest" description="Disordered" evidence="1">
    <location>
        <begin position="32"/>
        <end position="54"/>
    </location>
</feature>